<keyword evidence="1" id="KW-1133">Transmembrane helix</keyword>
<keyword evidence="1" id="KW-0472">Membrane</keyword>
<keyword evidence="3" id="KW-1185">Reference proteome</keyword>
<evidence type="ECO:0000313" key="2">
    <source>
        <dbReference type="EMBL" id="GAA1904878.1"/>
    </source>
</evidence>
<organism evidence="2 3">
    <name type="scientific">Nocardioides lentus</name>
    <dbReference type="NCBI Taxonomy" id="338077"/>
    <lineage>
        <taxon>Bacteria</taxon>
        <taxon>Bacillati</taxon>
        <taxon>Actinomycetota</taxon>
        <taxon>Actinomycetes</taxon>
        <taxon>Propionibacteriales</taxon>
        <taxon>Nocardioidaceae</taxon>
        <taxon>Nocardioides</taxon>
    </lineage>
</organism>
<gene>
    <name evidence="2" type="ORF">GCM10009737_01960</name>
</gene>
<accession>A0ABP5A8K7</accession>
<protein>
    <recommendedName>
        <fullName evidence="4">PH domain-containing protein</fullName>
    </recommendedName>
</protein>
<feature type="transmembrane region" description="Helical" evidence="1">
    <location>
        <begin position="12"/>
        <end position="36"/>
    </location>
</feature>
<evidence type="ECO:0000313" key="3">
    <source>
        <dbReference type="Proteomes" id="UP001501612"/>
    </source>
</evidence>
<dbReference type="Proteomes" id="UP001501612">
    <property type="component" value="Unassembled WGS sequence"/>
</dbReference>
<sequence length="149" mass="16053">MTTQYRLSPQLVARVVGAALLLVGVLILVLTLAVAALGLPGWVLLVVAVVGLLGVSATGYAAVRVGWVLRVTDEGYVVRFVRGAGTTRARWKDVEDAVTAEVAGSPCVVLRLRDGRSTTIPVTVLAVDRDRFVREMQEHLRRGRGLRPL</sequence>
<keyword evidence="1" id="KW-0812">Transmembrane</keyword>
<dbReference type="EMBL" id="BAAAMY010000001">
    <property type="protein sequence ID" value="GAA1904878.1"/>
    <property type="molecule type" value="Genomic_DNA"/>
</dbReference>
<name>A0ABP5A8K7_9ACTN</name>
<dbReference type="RefSeq" id="WP_344002422.1">
    <property type="nucleotide sequence ID" value="NZ_BAAAMY010000001.1"/>
</dbReference>
<reference evidence="3" key="1">
    <citation type="journal article" date="2019" name="Int. J. Syst. Evol. Microbiol.">
        <title>The Global Catalogue of Microorganisms (GCM) 10K type strain sequencing project: providing services to taxonomists for standard genome sequencing and annotation.</title>
        <authorList>
            <consortium name="The Broad Institute Genomics Platform"/>
            <consortium name="The Broad Institute Genome Sequencing Center for Infectious Disease"/>
            <person name="Wu L."/>
            <person name="Ma J."/>
        </authorList>
    </citation>
    <scope>NUCLEOTIDE SEQUENCE [LARGE SCALE GENOMIC DNA]</scope>
    <source>
        <strain evidence="3">JCM 14046</strain>
    </source>
</reference>
<comment type="caution">
    <text evidence="2">The sequence shown here is derived from an EMBL/GenBank/DDBJ whole genome shotgun (WGS) entry which is preliminary data.</text>
</comment>
<evidence type="ECO:0000256" key="1">
    <source>
        <dbReference type="SAM" id="Phobius"/>
    </source>
</evidence>
<evidence type="ECO:0008006" key="4">
    <source>
        <dbReference type="Google" id="ProtNLM"/>
    </source>
</evidence>
<feature type="transmembrane region" description="Helical" evidence="1">
    <location>
        <begin position="42"/>
        <end position="63"/>
    </location>
</feature>
<proteinExistence type="predicted"/>